<comment type="caution">
    <text evidence="1">The sequence shown here is derived from an EMBL/GenBank/DDBJ whole genome shotgun (WGS) entry which is preliminary data.</text>
</comment>
<reference evidence="1" key="1">
    <citation type="submission" date="2019-02" db="EMBL/GenBank/DDBJ databases">
        <authorList>
            <person name="Li S.-H."/>
        </authorList>
    </citation>
    <scope>NUCLEOTIDE SEQUENCE</scope>
    <source>
        <strain evidence="1">IMCC8485</strain>
    </source>
</reference>
<dbReference type="Pfam" id="PF04134">
    <property type="entry name" value="DCC1-like"/>
    <property type="match status" value="1"/>
</dbReference>
<evidence type="ECO:0000313" key="1">
    <source>
        <dbReference type="EMBL" id="MCX2974434.1"/>
    </source>
</evidence>
<name>A0ABT3SX23_9GAMM</name>
<keyword evidence="2" id="KW-1185">Reference proteome</keyword>
<gene>
    <name evidence="1" type="ORF">EYC87_12650</name>
</gene>
<dbReference type="InterPro" id="IPR007263">
    <property type="entry name" value="DCC1-like"/>
</dbReference>
<dbReference type="Proteomes" id="UP001143307">
    <property type="component" value="Unassembled WGS sequence"/>
</dbReference>
<protein>
    <submittedName>
        <fullName evidence="1">DUF393 domain-containing protein</fullName>
    </submittedName>
</protein>
<proteinExistence type="predicted"/>
<organism evidence="1 2">
    <name type="scientific">Candidatus Seongchinamella marina</name>
    <dbReference type="NCBI Taxonomy" id="2518990"/>
    <lineage>
        <taxon>Bacteria</taxon>
        <taxon>Pseudomonadati</taxon>
        <taxon>Pseudomonadota</taxon>
        <taxon>Gammaproteobacteria</taxon>
        <taxon>Cellvibrionales</taxon>
        <taxon>Halieaceae</taxon>
        <taxon>Seongchinamella</taxon>
    </lineage>
</organism>
<sequence>MDRLGRMKNEGLELIDIHAMEPDPDLPAPDSLLRVLHLRTSGGLFLKGVDANVAAWSFTRIGPLFKWMQWPIIAPVFNIFYTRWARWRYDRLYSQTCSARET</sequence>
<evidence type="ECO:0000313" key="2">
    <source>
        <dbReference type="Proteomes" id="UP001143307"/>
    </source>
</evidence>
<dbReference type="EMBL" id="SHNP01000004">
    <property type="protein sequence ID" value="MCX2974434.1"/>
    <property type="molecule type" value="Genomic_DNA"/>
</dbReference>
<accession>A0ABT3SX23</accession>